<evidence type="ECO:0000256" key="7">
    <source>
        <dbReference type="ARBA" id="ARBA00034125"/>
    </source>
</evidence>
<dbReference type="PANTHER" id="PTHR34390:SF1">
    <property type="entry name" value="SUCCINATE TRANSPORTER SUBUNIT YJJB-RELATED"/>
    <property type="match status" value="1"/>
</dbReference>
<comment type="similarity">
    <text evidence="7">Belongs to the ThrE exporter (TC 2.A.79) family.</text>
</comment>
<feature type="transmembrane region" description="Helical" evidence="8">
    <location>
        <begin position="78"/>
        <end position="96"/>
    </location>
</feature>
<evidence type="ECO:0000313" key="11">
    <source>
        <dbReference type="Proteomes" id="UP001370590"/>
    </source>
</evidence>
<proteinExistence type="inferred from homology"/>
<dbReference type="EMBL" id="JAWMWH010000003">
    <property type="protein sequence ID" value="MEJ6400903.1"/>
    <property type="molecule type" value="Genomic_DNA"/>
</dbReference>
<evidence type="ECO:0000256" key="4">
    <source>
        <dbReference type="ARBA" id="ARBA00022692"/>
    </source>
</evidence>
<dbReference type="RefSeq" id="WP_339960756.1">
    <property type="nucleotide sequence ID" value="NZ_JAWMWH010000003.1"/>
</dbReference>
<sequence length="146" mass="15807">MNILVEFIFAFLSTWGFGVITNVPRRTLICSGIVGAMAWVVYIIASSLGANVILSNLLPAIVVGLFANIESMLVKTPVNIVFVPAVISLVPGALFYKSMEQLTLGLNQLAMQGLLKTLLIAISLVIGFIIGEMIFRTIKPMILKII</sequence>
<dbReference type="PANTHER" id="PTHR34390">
    <property type="entry name" value="UPF0442 PROTEIN YJJB-RELATED"/>
    <property type="match status" value="1"/>
</dbReference>
<dbReference type="InterPro" id="IPR024528">
    <property type="entry name" value="ThrE_2"/>
</dbReference>
<organism evidence="10 11">
    <name type="scientific">Nicoliella lavandulae</name>
    <dbReference type="NCBI Taxonomy" id="3082954"/>
    <lineage>
        <taxon>Bacteria</taxon>
        <taxon>Bacillati</taxon>
        <taxon>Bacillota</taxon>
        <taxon>Bacilli</taxon>
        <taxon>Lactobacillales</taxon>
        <taxon>Lactobacillaceae</taxon>
        <taxon>Nicoliella</taxon>
    </lineage>
</organism>
<protein>
    <submittedName>
        <fullName evidence="10">Threonine/serine exporter family protein</fullName>
    </submittedName>
</protein>
<dbReference type="Pfam" id="PF12821">
    <property type="entry name" value="ThrE_2"/>
    <property type="match status" value="1"/>
</dbReference>
<evidence type="ECO:0000256" key="1">
    <source>
        <dbReference type="ARBA" id="ARBA00004651"/>
    </source>
</evidence>
<evidence type="ECO:0000256" key="2">
    <source>
        <dbReference type="ARBA" id="ARBA00022475"/>
    </source>
</evidence>
<evidence type="ECO:0000256" key="3">
    <source>
        <dbReference type="ARBA" id="ARBA00022519"/>
    </source>
</evidence>
<comment type="caution">
    <text evidence="10">The sequence shown here is derived from an EMBL/GenBank/DDBJ whole genome shotgun (WGS) entry which is preliminary data.</text>
</comment>
<feature type="transmembrane region" description="Helical" evidence="8">
    <location>
        <begin position="40"/>
        <end position="66"/>
    </location>
</feature>
<evidence type="ECO:0000256" key="6">
    <source>
        <dbReference type="ARBA" id="ARBA00023136"/>
    </source>
</evidence>
<keyword evidence="2" id="KW-1003">Cell membrane</keyword>
<dbReference type="Proteomes" id="UP001370590">
    <property type="component" value="Unassembled WGS sequence"/>
</dbReference>
<evidence type="ECO:0000256" key="8">
    <source>
        <dbReference type="SAM" id="Phobius"/>
    </source>
</evidence>
<accession>A0ABU8SN91</accession>
<name>A0ABU8SN91_9LACO</name>
<reference evidence="10 11" key="1">
    <citation type="submission" date="2023-10" db="EMBL/GenBank/DDBJ databases">
        <title>Nicoliella lavandulae sp. nov. isolated from Lavandula angustifolia flowers.</title>
        <authorList>
            <person name="Alcantara C."/>
            <person name="Zuniga M."/>
            <person name="Landete J.M."/>
            <person name="Monedero V."/>
        </authorList>
    </citation>
    <scope>NUCLEOTIDE SEQUENCE [LARGE SCALE GENOMIC DNA]</scope>
    <source>
        <strain evidence="10 11">Es01</strain>
    </source>
</reference>
<evidence type="ECO:0000313" key="10">
    <source>
        <dbReference type="EMBL" id="MEJ6400903.1"/>
    </source>
</evidence>
<gene>
    <name evidence="10" type="ORF">R4146_07070</name>
</gene>
<feature type="domain" description="Threonine/Serine exporter ThrE" evidence="9">
    <location>
        <begin position="6"/>
        <end position="133"/>
    </location>
</feature>
<dbReference type="InterPro" id="IPR050539">
    <property type="entry name" value="ThrE_Dicarb/AminoAcid_Exp"/>
</dbReference>
<keyword evidence="5 8" id="KW-1133">Transmembrane helix</keyword>
<keyword evidence="6 8" id="KW-0472">Membrane</keyword>
<evidence type="ECO:0000259" key="9">
    <source>
        <dbReference type="Pfam" id="PF12821"/>
    </source>
</evidence>
<keyword evidence="11" id="KW-1185">Reference proteome</keyword>
<keyword evidence="4 8" id="KW-0812">Transmembrane</keyword>
<evidence type="ECO:0000256" key="5">
    <source>
        <dbReference type="ARBA" id="ARBA00022989"/>
    </source>
</evidence>
<keyword evidence="3" id="KW-0997">Cell inner membrane</keyword>
<comment type="subcellular location">
    <subcellularLocation>
        <location evidence="1">Cell membrane</location>
        <topology evidence="1">Multi-pass membrane protein</topology>
    </subcellularLocation>
</comment>
<feature type="transmembrane region" description="Helical" evidence="8">
    <location>
        <begin position="116"/>
        <end position="135"/>
    </location>
</feature>